<keyword evidence="1" id="KW-0472">Membrane</keyword>
<organism evidence="2 3">
    <name type="scientific">Sphingomonas gei</name>
    <dbReference type="NCBI Taxonomy" id="1395960"/>
    <lineage>
        <taxon>Bacteria</taxon>
        <taxon>Pseudomonadati</taxon>
        <taxon>Pseudomonadota</taxon>
        <taxon>Alphaproteobacteria</taxon>
        <taxon>Sphingomonadales</taxon>
        <taxon>Sphingomonadaceae</taxon>
        <taxon>Sphingomonas</taxon>
    </lineage>
</organism>
<gene>
    <name evidence="2" type="ORF">E5A73_02665</name>
</gene>
<feature type="transmembrane region" description="Helical" evidence="1">
    <location>
        <begin position="146"/>
        <end position="167"/>
    </location>
</feature>
<keyword evidence="1" id="KW-0812">Transmembrane</keyword>
<evidence type="ECO:0000313" key="2">
    <source>
        <dbReference type="EMBL" id="TGX56031.1"/>
    </source>
</evidence>
<protein>
    <submittedName>
        <fullName evidence="2">Uncharacterized protein</fullName>
    </submittedName>
</protein>
<feature type="transmembrane region" description="Helical" evidence="1">
    <location>
        <begin position="28"/>
        <end position="49"/>
    </location>
</feature>
<evidence type="ECO:0000313" key="3">
    <source>
        <dbReference type="Proteomes" id="UP000306147"/>
    </source>
</evidence>
<name>A0A4S1XIJ4_9SPHN</name>
<keyword evidence="1" id="KW-1133">Transmembrane helix</keyword>
<dbReference type="Proteomes" id="UP000306147">
    <property type="component" value="Unassembled WGS sequence"/>
</dbReference>
<feature type="transmembrane region" description="Helical" evidence="1">
    <location>
        <begin position="174"/>
        <end position="195"/>
    </location>
</feature>
<accession>A0A4S1XIJ4</accession>
<reference evidence="2 3" key="1">
    <citation type="submission" date="2019-04" db="EMBL/GenBank/DDBJ databases">
        <title>Sphingomonas psychrotolerans sp. nov., isolated from soil in the Tianshan Mountains, Xinjiang, China.</title>
        <authorList>
            <person name="Luo Y."/>
            <person name="Sheng H."/>
        </authorList>
    </citation>
    <scope>NUCLEOTIDE SEQUENCE [LARGE SCALE GENOMIC DNA]</scope>
    <source>
        <strain evidence="2 3">ZFGT-11</strain>
    </source>
</reference>
<dbReference type="EMBL" id="SRXT01000001">
    <property type="protein sequence ID" value="TGX56031.1"/>
    <property type="molecule type" value="Genomic_DNA"/>
</dbReference>
<sequence length="216" mass="22762">MADDADPESAILAANRAAVASLRDTAKWLVGGVTATAVGIFAGSSLTNLGSLDLQTHASRLGLAIAGVVVGFAGLALVLTKAIAVLTVESVDFPGLTEAKRGALKRTVDKLEKRYKGLLPGSAVDLAELRAKAEQHEKGTTDEDKAFMAEFLAFLPALMGEGSFLYVRYKFDALVWALYLGTPLALAGFGVYAWAANPPEDKPPPAKPPWLIINQP</sequence>
<keyword evidence="3" id="KW-1185">Reference proteome</keyword>
<evidence type="ECO:0000256" key="1">
    <source>
        <dbReference type="SAM" id="Phobius"/>
    </source>
</evidence>
<dbReference type="RefSeq" id="WP_135962231.1">
    <property type="nucleotide sequence ID" value="NZ_SRXT01000001.1"/>
</dbReference>
<feature type="transmembrane region" description="Helical" evidence="1">
    <location>
        <begin position="61"/>
        <end position="86"/>
    </location>
</feature>
<proteinExistence type="predicted"/>
<dbReference type="OrthoDB" id="7596492at2"/>
<comment type="caution">
    <text evidence="2">The sequence shown here is derived from an EMBL/GenBank/DDBJ whole genome shotgun (WGS) entry which is preliminary data.</text>
</comment>
<dbReference type="AlphaFoldDB" id="A0A4S1XIJ4"/>